<dbReference type="Gene3D" id="3.30.1330.60">
    <property type="entry name" value="OmpA-like domain"/>
    <property type="match status" value="1"/>
</dbReference>
<accession>A0ABW4B190</accession>
<dbReference type="RefSeq" id="WP_377365284.1">
    <property type="nucleotide sequence ID" value="NZ_JBHTMN010000004.1"/>
</dbReference>
<keyword evidence="2" id="KW-1133">Transmembrane helix</keyword>
<evidence type="ECO:0000256" key="1">
    <source>
        <dbReference type="SAM" id="MobiDB-lite"/>
    </source>
</evidence>
<sequence>MTTHTEHAMKPWQKRTLITLFILLTFVTLIWNLIPTATKWFVNRYTQQHDVSFSADTINPNIFPIGLELGDVKLLKDSIPLFTLNHASIGLDFMPLLKGEFHVNHVEVNGLDTQVENQNGVMTIAGLSLPQNTDKKAEAPAETAEPENEQSIPTFFIYDAQMQDISVRYRTERGEDTFYLNSLNVIEVSHNMDDWMGQLAIEAGLNQAQLIAAGEVKANGSEIDTYLDLKSLSLSTSDIQNFVPKGMEVGTASDVQVAGSTNVIYRYQDTPQFSLMAPLLQVSSGNTALTQVNQELGWTNLNTRVENIQVEGTGSRNLSVKGKAALDIKGLSIRSGEQSLSTKSLAFNGQTELKKVGADIELANTASQLETQELQGTVNGNKLSLGTLKAELANLGFKFNTDSQQGEGQSTLSLTSDNLTAETAKGESASLGRLSFSSPVALKANETEQQIATDSFELALTELNLGANSGTAQLSALTLNLLNTQVTQSDEGQNFNTELALDTQGFKGSLMTADSQSKQPDQAANLDSLALNTAFSGSLSGTQELTLQGDKTQLQLGGVAYQSDAQDISLDRLDWSLNNMAAQLGGDSTALSGKSGLQLSNLKASLTQLPNNQPDTDVSLESLTLNNSLDFLQQGEQTAINNTANSIDMSALSVSQSDTLEGIMDELVFSSNELKIELGTSDQATHINTSDNTLNISTVNVELADGSTLTSWDELALDNPALSVNGTDISADVNSFKLQQFVASQPNTESELPALATFDQLDINRIALRPEGIEIASLVVDKLASNLVLAENQRIENLILPSSVKSSDVASTEEVSGTGTESETNNSEVSPSKETTPDFYVVIGKIILSPESTMTLVDRSIVPTLKRDLTIDELTVDNLNTRDDGAQTYVVLKARNGRYASLDGNLTIEPTAAKLTMDAKAKVREVELPPISPYVANVLGYNIASGQLNMDLNVTANQGQLNGNSHIVLRQFDLGGKKDSNTVLKAGAIPLNLAVGALKDGDDNIVLDLPLKGDISSPQFQWQNFFLLPVRQGLYKASSIYVMQTFVPYANVISLAQLAGEQVLRLRVQPLNFEYGETEVNDEQSDFLTQLIALMNDRPEAELRACGVAVAKDLDEELTYDNLQEGDEDKLYGIANERAESLKAYLVDNEIASSRIFICSPTIDEDQDAQPRVTLTF</sequence>
<feature type="region of interest" description="Disordered" evidence="1">
    <location>
        <begin position="809"/>
        <end position="834"/>
    </location>
</feature>
<feature type="compositionally biased region" description="Low complexity" evidence="1">
    <location>
        <begin position="812"/>
        <end position="824"/>
    </location>
</feature>
<evidence type="ECO:0000313" key="3">
    <source>
        <dbReference type="EMBL" id="MFD1382360.1"/>
    </source>
</evidence>
<dbReference type="InterPro" id="IPR008023">
    <property type="entry name" value="DUF748"/>
</dbReference>
<proteinExistence type="predicted"/>
<evidence type="ECO:0000313" key="4">
    <source>
        <dbReference type="Proteomes" id="UP001597059"/>
    </source>
</evidence>
<dbReference type="Proteomes" id="UP001597059">
    <property type="component" value="Unassembled WGS sequence"/>
</dbReference>
<dbReference type="Pfam" id="PF05359">
    <property type="entry name" value="DUF748"/>
    <property type="match status" value="1"/>
</dbReference>
<dbReference type="EMBL" id="JBHTMN010000004">
    <property type="protein sequence ID" value="MFD1382360.1"/>
    <property type="molecule type" value="Genomic_DNA"/>
</dbReference>
<name>A0ABW4B190_9GAMM</name>
<dbReference type="InterPro" id="IPR036737">
    <property type="entry name" value="OmpA-like_sf"/>
</dbReference>
<organism evidence="3 4">
    <name type="scientific">Rhodanobacter aciditrophus</name>
    <dbReference type="NCBI Taxonomy" id="1623218"/>
    <lineage>
        <taxon>Bacteria</taxon>
        <taxon>Pseudomonadati</taxon>
        <taxon>Pseudomonadota</taxon>
        <taxon>Gammaproteobacteria</taxon>
        <taxon>Lysobacterales</taxon>
        <taxon>Rhodanobacteraceae</taxon>
        <taxon>Rhodanobacter</taxon>
    </lineage>
</organism>
<protein>
    <submittedName>
        <fullName evidence="3">DUF748 domain-containing protein</fullName>
    </submittedName>
</protein>
<keyword evidence="2" id="KW-0812">Transmembrane</keyword>
<gene>
    <name evidence="3" type="ORF">ACFQ45_03230</name>
</gene>
<keyword evidence="4" id="KW-1185">Reference proteome</keyword>
<feature type="compositionally biased region" description="Polar residues" evidence="1">
    <location>
        <begin position="825"/>
        <end position="834"/>
    </location>
</feature>
<reference evidence="4" key="1">
    <citation type="journal article" date="2019" name="Int. J. Syst. Evol. Microbiol.">
        <title>The Global Catalogue of Microorganisms (GCM) 10K type strain sequencing project: providing services to taxonomists for standard genome sequencing and annotation.</title>
        <authorList>
            <consortium name="The Broad Institute Genomics Platform"/>
            <consortium name="The Broad Institute Genome Sequencing Center for Infectious Disease"/>
            <person name="Wu L."/>
            <person name="Ma J."/>
        </authorList>
    </citation>
    <scope>NUCLEOTIDE SEQUENCE [LARGE SCALE GENOMIC DNA]</scope>
    <source>
        <strain evidence="4">JCM 30774</strain>
    </source>
</reference>
<feature type="transmembrane region" description="Helical" evidence="2">
    <location>
        <begin position="16"/>
        <end position="34"/>
    </location>
</feature>
<evidence type="ECO:0000256" key="2">
    <source>
        <dbReference type="SAM" id="Phobius"/>
    </source>
</evidence>
<comment type="caution">
    <text evidence="3">The sequence shown here is derived from an EMBL/GenBank/DDBJ whole genome shotgun (WGS) entry which is preliminary data.</text>
</comment>
<keyword evidence="2" id="KW-0472">Membrane</keyword>